<comment type="caution">
    <text evidence="2">The sequence shown here is derived from an EMBL/GenBank/DDBJ whole genome shotgun (WGS) entry which is preliminary data.</text>
</comment>
<dbReference type="InterPro" id="IPR016195">
    <property type="entry name" value="Pol/histidinol_Pase-like"/>
</dbReference>
<evidence type="ECO:0000259" key="1">
    <source>
        <dbReference type="SMART" id="SM00481"/>
    </source>
</evidence>
<name>A0A923I028_9BURK</name>
<dbReference type="EMBL" id="JACOGG010000007">
    <property type="protein sequence ID" value="MBC3935348.1"/>
    <property type="molecule type" value="Genomic_DNA"/>
</dbReference>
<dbReference type="GO" id="GO:0035312">
    <property type="term" value="F:5'-3' DNA exonuclease activity"/>
    <property type="evidence" value="ECO:0007669"/>
    <property type="project" value="TreeGrafter"/>
</dbReference>
<organism evidence="2 3">
    <name type="scientific">Undibacterium rugosum</name>
    <dbReference type="NCBI Taxonomy" id="2762291"/>
    <lineage>
        <taxon>Bacteria</taxon>
        <taxon>Pseudomonadati</taxon>
        <taxon>Pseudomonadota</taxon>
        <taxon>Betaproteobacteria</taxon>
        <taxon>Burkholderiales</taxon>
        <taxon>Oxalobacteraceae</taxon>
        <taxon>Undibacterium</taxon>
    </lineage>
</organism>
<feature type="domain" description="Polymerase/histidinol phosphatase N-terminal" evidence="1">
    <location>
        <begin position="8"/>
        <end position="73"/>
    </location>
</feature>
<protein>
    <submittedName>
        <fullName evidence="2">PHP domain-containing protein</fullName>
    </submittedName>
</protein>
<dbReference type="SUPFAM" id="SSF89550">
    <property type="entry name" value="PHP domain-like"/>
    <property type="match status" value="1"/>
</dbReference>
<dbReference type="InterPro" id="IPR049742">
    <property type="entry name" value="35NBP"/>
</dbReference>
<dbReference type="AlphaFoldDB" id="A0A923I028"/>
<proteinExistence type="predicted"/>
<reference evidence="2" key="1">
    <citation type="submission" date="2020-08" db="EMBL/GenBank/DDBJ databases">
        <title>Novel species isolated from subtropical streams in China.</title>
        <authorList>
            <person name="Lu H."/>
        </authorList>
    </citation>
    <scope>NUCLEOTIDE SEQUENCE</scope>
    <source>
        <strain evidence="2">CY7W</strain>
    </source>
</reference>
<dbReference type="Gene3D" id="1.10.150.650">
    <property type="match status" value="1"/>
</dbReference>
<evidence type="ECO:0000313" key="3">
    <source>
        <dbReference type="Proteomes" id="UP000612361"/>
    </source>
</evidence>
<evidence type="ECO:0000313" key="2">
    <source>
        <dbReference type="EMBL" id="MBC3935348.1"/>
    </source>
</evidence>
<gene>
    <name evidence="2" type="ORF">H8K47_08245</name>
</gene>
<dbReference type="InterPro" id="IPR003141">
    <property type="entry name" value="Pol/His_phosphatase_N"/>
</dbReference>
<dbReference type="PANTHER" id="PTHR42924">
    <property type="entry name" value="EXONUCLEASE"/>
    <property type="match status" value="1"/>
</dbReference>
<dbReference type="RefSeq" id="WP_186880929.1">
    <property type="nucleotide sequence ID" value="NZ_JACOGG010000007.1"/>
</dbReference>
<dbReference type="GO" id="GO:0004534">
    <property type="term" value="F:5'-3' RNA exonuclease activity"/>
    <property type="evidence" value="ECO:0007669"/>
    <property type="project" value="TreeGrafter"/>
</dbReference>
<dbReference type="Proteomes" id="UP000612361">
    <property type="component" value="Unassembled WGS sequence"/>
</dbReference>
<keyword evidence="3" id="KW-1185">Reference proteome</keyword>
<accession>A0A923I028</accession>
<dbReference type="PANTHER" id="PTHR42924:SF3">
    <property type="entry name" value="POLYMERASE_HISTIDINOL PHOSPHATASE N-TERMINAL DOMAIN-CONTAINING PROTEIN"/>
    <property type="match status" value="1"/>
</dbReference>
<dbReference type="InterPro" id="IPR052018">
    <property type="entry name" value="PHP_domain"/>
</dbReference>
<sequence>MSAILLNADLHSHSTVSDGVLTPSDLAIRAKRNGVELWALTDHDEVSGVAEARVAAADLRLPFVAGVEVSVTWAGKTVHIVGLQVDETNPQLLAGLANTRSGRERRARDMAQDLQQRAGIAGVYEGALKYVGNPDLISRSHFARYLAEIGAASTVSDAFKHFLTEGKPGYVPHRWASLKDAVSWIREAGGVAVIAHPGRYELTPLAFDCFFREFKAFGGVAIETVTGSHTVDQYAEYAGIAARYGFLSSRGSDFHSPEDFEVDIGQLQALPRDSVPVWAHWRFD</sequence>
<dbReference type="Pfam" id="PF02811">
    <property type="entry name" value="PHP"/>
    <property type="match status" value="1"/>
</dbReference>
<dbReference type="SMART" id="SM00481">
    <property type="entry name" value="POLIIIAc"/>
    <property type="match status" value="1"/>
</dbReference>
<dbReference type="CDD" id="cd07438">
    <property type="entry name" value="PHP_HisPPase_AMP"/>
    <property type="match status" value="1"/>
</dbReference>
<dbReference type="NCBIfam" id="NF041577">
    <property type="entry name" value="nside_bi_sphtase"/>
    <property type="match status" value="1"/>
</dbReference>
<dbReference type="Gene3D" id="3.20.20.140">
    <property type="entry name" value="Metal-dependent hydrolases"/>
    <property type="match status" value="1"/>
</dbReference>
<dbReference type="InterPro" id="IPR004013">
    <property type="entry name" value="PHP_dom"/>
</dbReference>